<dbReference type="SUPFAM" id="SSF75217">
    <property type="entry name" value="alpha/beta knot"/>
    <property type="match status" value="1"/>
</dbReference>
<dbReference type="CDD" id="cd18103">
    <property type="entry name" value="SpoU-like_RlmB"/>
    <property type="match status" value="1"/>
</dbReference>
<keyword evidence="3" id="KW-0808">Transferase</keyword>
<proteinExistence type="inferred from homology"/>
<feature type="region of interest" description="Disordered" evidence="4">
    <location>
        <begin position="1"/>
        <end position="84"/>
    </location>
</feature>
<dbReference type="InterPro" id="IPR004441">
    <property type="entry name" value="rRNA_MeTrfase_TrmH"/>
</dbReference>
<dbReference type="SUPFAM" id="SSF55315">
    <property type="entry name" value="L30e-like"/>
    <property type="match status" value="1"/>
</dbReference>
<dbReference type="Gene3D" id="3.30.1330.30">
    <property type="match status" value="1"/>
</dbReference>
<keyword evidence="7" id="KW-1185">Reference proteome</keyword>
<feature type="domain" description="RNA 2-O ribose methyltransferase substrate binding" evidence="5">
    <location>
        <begin position="83"/>
        <end position="159"/>
    </location>
</feature>
<sequence length="337" mass="35334">MAAKGRPGAAKNKKGPTTGTGGHGRKALEGKGPTPKAEDRVYHKAYRTKQLAERSAAKRSGQPGRLAAGRGGASGRAKGSEEMVTGRNSVVEALRAGVPAKALYVAVRIEMDDRVREAMKLAAEAGIALLEAQKPELDRMTDDAIHQGLALQVPPYVYPDAFELAEETHEKWRKGHIANAPLFVALDGITDPRNLGAIIRSVSAFSGHGVIVPERRSVGMTAAAWKTSAGAAVRVPVAKAPNLNTVLRQMKELGIFVLGLDGDGDVALPGLALATEPVCLVVGSEGKGLSRLTRELCDQIVSIPIDSDMESLNAGMAVAISLYEVSTRRAAAEAPAG</sequence>
<dbReference type="RefSeq" id="WP_229231728.1">
    <property type="nucleotide sequence ID" value="NZ_AP024525.1"/>
</dbReference>
<dbReference type="PANTHER" id="PTHR46429:SF1">
    <property type="entry name" value="23S RRNA (GUANOSINE-2'-O-)-METHYLTRANSFERASE RLMB"/>
    <property type="match status" value="1"/>
</dbReference>
<evidence type="ECO:0000313" key="6">
    <source>
        <dbReference type="EMBL" id="BCT74952.1"/>
    </source>
</evidence>
<dbReference type="EMBL" id="AP024525">
    <property type="protein sequence ID" value="BCT74952.1"/>
    <property type="molecule type" value="Genomic_DNA"/>
</dbReference>
<dbReference type="Proteomes" id="UP001319861">
    <property type="component" value="Chromosome"/>
</dbReference>
<dbReference type="InterPro" id="IPR029026">
    <property type="entry name" value="tRNA_m1G_MTases_N"/>
</dbReference>
<dbReference type="Gene3D" id="3.40.1280.10">
    <property type="match status" value="1"/>
</dbReference>
<name>A0ABN6FFY7_SINCY</name>
<dbReference type="InterPro" id="IPR029028">
    <property type="entry name" value="Alpha/beta_knot_MTases"/>
</dbReference>
<dbReference type="InterPro" id="IPR013123">
    <property type="entry name" value="SpoU_subst-bd"/>
</dbReference>
<protein>
    <submittedName>
        <fullName evidence="6">23S rRNA (Guanosine(2251)-2'-O)-methyltransferase RlmB</fullName>
    </submittedName>
</protein>
<dbReference type="InterPro" id="IPR001537">
    <property type="entry name" value="SpoU_MeTrfase"/>
</dbReference>
<dbReference type="Pfam" id="PF08032">
    <property type="entry name" value="SpoU_sub_bind"/>
    <property type="match status" value="1"/>
</dbReference>
<evidence type="ECO:0000256" key="2">
    <source>
        <dbReference type="ARBA" id="ARBA00022603"/>
    </source>
</evidence>
<dbReference type="Pfam" id="PF00588">
    <property type="entry name" value="SpoU_methylase"/>
    <property type="match status" value="1"/>
</dbReference>
<keyword evidence="2" id="KW-0489">Methyltransferase</keyword>
<evidence type="ECO:0000259" key="5">
    <source>
        <dbReference type="SMART" id="SM00967"/>
    </source>
</evidence>
<organism evidence="6 7">
    <name type="scientific">Sinomonas cyclohexanicum</name>
    <name type="common">Corynebacterium cyclohexanicum</name>
    <dbReference type="NCBI Taxonomy" id="322009"/>
    <lineage>
        <taxon>Bacteria</taxon>
        <taxon>Bacillati</taxon>
        <taxon>Actinomycetota</taxon>
        <taxon>Actinomycetes</taxon>
        <taxon>Micrococcales</taxon>
        <taxon>Micrococcaceae</taxon>
        <taxon>Sinomonas</taxon>
    </lineage>
</organism>
<evidence type="ECO:0000256" key="1">
    <source>
        <dbReference type="ARBA" id="ARBA00007228"/>
    </source>
</evidence>
<reference evidence="6 7" key="1">
    <citation type="journal article" date="2021" name="J. Biosci. Bioeng.">
        <title>Identification and characterization of a chc gene cluster responsible for the aromatization pathway of cyclohexanecarboxylate degradation in Sinomonas cyclohexanicum ATCC 51369.</title>
        <authorList>
            <person name="Yamamoto T."/>
            <person name="Hasegawa Y."/>
            <person name="Lau P.C.K."/>
            <person name="Iwaki H."/>
        </authorList>
    </citation>
    <scope>NUCLEOTIDE SEQUENCE [LARGE SCALE GENOMIC DNA]</scope>
    <source>
        <strain evidence="6 7">ATCC 51369</strain>
    </source>
</reference>
<dbReference type="InterPro" id="IPR029064">
    <property type="entry name" value="Ribosomal_eL30-like_sf"/>
</dbReference>
<dbReference type="SMART" id="SM00967">
    <property type="entry name" value="SpoU_sub_bind"/>
    <property type="match status" value="1"/>
</dbReference>
<evidence type="ECO:0000313" key="7">
    <source>
        <dbReference type="Proteomes" id="UP001319861"/>
    </source>
</evidence>
<accession>A0ABN6FFY7</accession>
<gene>
    <name evidence="6" type="ORF">SCMU_07940</name>
</gene>
<dbReference type="NCBIfam" id="TIGR00186">
    <property type="entry name" value="rRNA_methyl_3"/>
    <property type="match status" value="1"/>
</dbReference>
<dbReference type="PANTHER" id="PTHR46429">
    <property type="entry name" value="23S RRNA (GUANOSINE-2'-O-)-METHYLTRANSFERASE RLMB"/>
    <property type="match status" value="1"/>
</dbReference>
<evidence type="ECO:0000256" key="4">
    <source>
        <dbReference type="SAM" id="MobiDB-lite"/>
    </source>
</evidence>
<comment type="similarity">
    <text evidence="1">Belongs to the class IV-like SAM-binding methyltransferase superfamily. RNA methyltransferase TrmH family.</text>
</comment>
<evidence type="ECO:0000256" key="3">
    <source>
        <dbReference type="ARBA" id="ARBA00022679"/>
    </source>
</evidence>